<dbReference type="GO" id="GO:0004466">
    <property type="term" value="F:long-chain fatty acyl-CoA dehydrogenase activity"/>
    <property type="evidence" value="ECO:0007669"/>
    <property type="project" value="UniProtKB-EC"/>
</dbReference>
<dbReference type="InterPro" id="IPR037069">
    <property type="entry name" value="AcylCoA_DH/ox_N_sf"/>
</dbReference>
<dbReference type="Gene3D" id="2.40.110.10">
    <property type="entry name" value="Butyryl-CoA Dehydrogenase, subunit A, domain 2"/>
    <property type="match status" value="1"/>
</dbReference>
<dbReference type="SUPFAM" id="SSF56645">
    <property type="entry name" value="Acyl-CoA dehydrogenase NM domain-like"/>
    <property type="match status" value="1"/>
</dbReference>
<protein>
    <submittedName>
        <fullName evidence="9">Acyl-CoA dehydrogenase, long-chain specific,mitochondrial</fullName>
        <ecNumber evidence="9">1.3.8.8</ecNumber>
    </submittedName>
</protein>
<evidence type="ECO:0000259" key="6">
    <source>
        <dbReference type="Pfam" id="PF00441"/>
    </source>
</evidence>
<evidence type="ECO:0000256" key="2">
    <source>
        <dbReference type="ARBA" id="ARBA00009347"/>
    </source>
</evidence>
<dbReference type="FunFam" id="2.40.110.10:FF:000011">
    <property type="entry name" value="Acyl-CoA dehydrogenase FadE34"/>
    <property type="match status" value="1"/>
</dbReference>
<dbReference type="PANTHER" id="PTHR43292:SF3">
    <property type="entry name" value="ACYL-COA DEHYDROGENASE FADE29"/>
    <property type="match status" value="1"/>
</dbReference>
<dbReference type="Pfam" id="PF02770">
    <property type="entry name" value="Acyl-CoA_dh_M"/>
    <property type="match status" value="1"/>
</dbReference>
<keyword evidence="4" id="KW-0274">FAD</keyword>
<dbReference type="InterPro" id="IPR036250">
    <property type="entry name" value="AcylCo_DH-like_C"/>
</dbReference>
<dbReference type="Gene3D" id="1.20.140.10">
    <property type="entry name" value="Butyryl-CoA Dehydrogenase, subunit A, domain 3"/>
    <property type="match status" value="1"/>
</dbReference>
<comment type="cofactor">
    <cofactor evidence="1">
        <name>FAD</name>
        <dbReference type="ChEBI" id="CHEBI:57692"/>
    </cofactor>
</comment>
<evidence type="ECO:0000256" key="5">
    <source>
        <dbReference type="ARBA" id="ARBA00023002"/>
    </source>
</evidence>
<dbReference type="InterPro" id="IPR013786">
    <property type="entry name" value="AcylCoA_DH/ox_N"/>
</dbReference>
<dbReference type="AlphaFoldDB" id="A0A160TRJ9"/>
<dbReference type="InterPro" id="IPR009075">
    <property type="entry name" value="AcylCo_DH/oxidase_C"/>
</dbReference>
<accession>A0A160TRJ9</accession>
<proteinExistence type="inferred from homology"/>
<evidence type="ECO:0000259" key="8">
    <source>
        <dbReference type="Pfam" id="PF02771"/>
    </source>
</evidence>
<evidence type="ECO:0000256" key="4">
    <source>
        <dbReference type="ARBA" id="ARBA00022827"/>
    </source>
</evidence>
<keyword evidence="3" id="KW-0285">Flavoprotein</keyword>
<comment type="similarity">
    <text evidence="2">Belongs to the acyl-CoA dehydrogenase family.</text>
</comment>
<dbReference type="Gene3D" id="1.10.540.10">
    <property type="entry name" value="Acyl-CoA dehydrogenase/oxidase, N-terminal domain"/>
    <property type="match status" value="1"/>
</dbReference>
<dbReference type="InterPro" id="IPR046373">
    <property type="entry name" value="Acyl-CoA_Oxase/DH_mid-dom_sf"/>
</dbReference>
<dbReference type="EC" id="1.3.8.8" evidence="9"/>
<evidence type="ECO:0000256" key="1">
    <source>
        <dbReference type="ARBA" id="ARBA00001974"/>
    </source>
</evidence>
<feature type="domain" description="Acyl-CoA oxidase/dehydrogenase middle" evidence="7">
    <location>
        <begin position="130"/>
        <end position="223"/>
    </location>
</feature>
<feature type="domain" description="Acyl-CoA dehydrogenase/oxidase C-terminal" evidence="6">
    <location>
        <begin position="236"/>
        <end position="386"/>
    </location>
</feature>
<keyword evidence="5 9" id="KW-0560">Oxidoreductase</keyword>
<organism evidence="9">
    <name type="scientific">hydrothermal vent metagenome</name>
    <dbReference type="NCBI Taxonomy" id="652676"/>
    <lineage>
        <taxon>unclassified sequences</taxon>
        <taxon>metagenomes</taxon>
        <taxon>ecological metagenomes</taxon>
    </lineage>
</organism>
<dbReference type="InterPro" id="IPR006091">
    <property type="entry name" value="Acyl-CoA_Oxase/DH_mid-dom"/>
</dbReference>
<name>A0A160TRJ9_9ZZZZ</name>
<gene>
    <name evidence="9" type="ORF">MGWOODY_XGa2620</name>
</gene>
<dbReference type="GO" id="GO:0050660">
    <property type="term" value="F:flavin adenine dinucleotide binding"/>
    <property type="evidence" value="ECO:0007669"/>
    <property type="project" value="InterPro"/>
</dbReference>
<dbReference type="InterPro" id="IPR009100">
    <property type="entry name" value="AcylCoA_DH/oxidase_NM_dom_sf"/>
</dbReference>
<dbReference type="SUPFAM" id="SSF47203">
    <property type="entry name" value="Acyl-CoA dehydrogenase C-terminal domain-like"/>
    <property type="match status" value="1"/>
</dbReference>
<feature type="domain" description="Acyl-CoA dehydrogenase/oxidase N-terminal" evidence="8">
    <location>
        <begin position="6"/>
        <end position="126"/>
    </location>
</feature>
<evidence type="ECO:0000313" key="9">
    <source>
        <dbReference type="EMBL" id="CUS52528.1"/>
    </source>
</evidence>
<evidence type="ECO:0000259" key="7">
    <source>
        <dbReference type="Pfam" id="PF02770"/>
    </source>
</evidence>
<dbReference type="Pfam" id="PF02771">
    <property type="entry name" value="Acyl-CoA_dh_N"/>
    <property type="match status" value="1"/>
</dbReference>
<evidence type="ECO:0000256" key="3">
    <source>
        <dbReference type="ARBA" id="ARBA00022630"/>
    </source>
</evidence>
<dbReference type="Pfam" id="PF00441">
    <property type="entry name" value="Acyl-CoA_dh_1"/>
    <property type="match status" value="1"/>
</dbReference>
<dbReference type="InterPro" id="IPR052161">
    <property type="entry name" value="Mycobact_Acyl-CoA_DH"/>
</dbReference>
<sequence length="391" mass="43635">MADLNTFRRETRAWLESNCPPTMRQPLRDEDDSVWGGRQSTFKNDEQKVWLERMVEKRWTAPEWPVECGGGGLSKAQGKILREEMKAISARPALMSFGIWMLGPALLKYGTEAQKKTHLPPITRGEIRWAQGYSEPNSGSDLASLSTRCEHNGDHYLINGQKTWTSFGHKGDWIFVLVRTDFEAAKHDGISLVLVDMAQPGVTTRPIKLLSGASHFCETFFDDARCELDNVVGELNQGWTVAKYLLTHEREMIGGSAIGRAAMRPLSEFVTQQVGLNGLGVLSDSVLRTDVARTEIDALAFLWTTERVADEAKAGQGIGAMSAMLKYYGTELNKRRYELMMYSAGHDALTLDREDHLARDWLRTKGNSIEGGTSEVQLNIVAKRILGLPSV</sequence>
<dbReference type="PANTHER" id="PTHR43292">
    <property type="entry name" value="ACYL-COA DEHYDROGENASE"/>
    <property type="match status" value="1"/>
</dbReference>
<reference evidence="9" key="1">
    <citation type="submission" date="2015-10" db="EMBL/GenBank/DDBJ databases">
        <authorList>
            <person name="Gilbert D.G."/>
        </authorList>
    </citation>
    <scope>NUCLEOTIDE SEQUENCE</scope>
</reference>
<dbReference type="GO" id="GO:0005886">
    <property type="term" value="C:plasma membrane"/>
    <property type="evidence" value="ECO:0007669"/>
    <property type="project" value="TreeGrafter"/>
</dbReference>
<dbReference type="EMBL" id="CZRL01000082">
    <property type="protein sequence ID" value="CUS52528.1"/>
    <property type="molecule type" value="Genomic_DNA"/>
</dbReference>